<evidence type="ECO:0000313" key="2">
    <source>
        <dbReference type="EMBL" id="KGI80496.1"/>
    </source>
</evidence>
<reference evidence="1 4" key="2">
    <citation type="submission" date="2017-08" db="EMBL/GenBank/DDBJ databases">
        <title>The complete genome sequence of moderately halophilic actinomycete Actinopolyspora erythraea YIM 90600, the producer of novel erythromycin, novel actinopolysporins A-C and tubercidin.</title>
        <authorList>
            <person name="Yin M."/>
            <person name="Tang S."/>
        </authorList>
    </citation>
    <scope>NUCLEOTIDE SEQUENCE [LARGE SCALE GENOMIC DNA]</scope>
    <source>
        <strain evidence="1 4">YIM 90600</strain>
    </source>
</reference>
<keyword evidence="3" id="KW-1185">Reference proteome</keyword>
<dbReference type="Proteomes" id="UP000215043">
    <property type="component" value="Chromosome"/>
</dbReference>
<proteinExistence type="predicted"/>
<dbReference type="EMBL" id="JPMV01000031">
    <property type="protein sequence ID" value="KGI80496.1"/>
    <property type="molecule type" value="Genomic_DNA"/>
</dbReference>
<sequence>MTTQTSTVLELVGQACTEFMRVRKSNGAPDRVRLVSRPATGLLNHRRIWWSGLLPDNTSTTLLAAPWASADAE</sequence>
<evidence type="ECO:0000313" key="4">
    <source>
        <dbReference type="Proteomes" id="UP000215043"/>
    </source>
</evidence>
<dbReference type="EMBL" id="CP022752">
    <property type="protein sequence ID" value="ASU77661.1"/>
    <property type="molecule type" value="Genomic_DNA"/>
</dbReference>
<protein>
    <submittedName>
        <fullName evidence="1">Uncharacterized protein</fullName>
    </submittedName>
</protein>
<accession>A0A099D3L0</accession>
<dbReference type="AlphaFoldDB" id="A0A099D3L0"/>
<gene>
    <name evidence="1" type="ORF">CDG81_04310</name>
    <name evidence="2" type="ORF">IL38_16620</name>
</gene>
<evidence type="ECO:0000313" key="1">
    <source>
        <dbReference type="EMBL" id="ASU77661.1"/>
    </source>
</evidence>
<dbReference type="Proteomes" id="UP000029737">
    <property type="component" value="Unassembled WGS sequence"/>
</dbReference>
<name>A0A099D3L0_9ACTN</name>
<dbReference type="HOGENOM" id="CLU_2696156_0_0_11"/>
<organism evidence="1 4">
    <name type="scientific">Actinopolyspora erythraea</name>
    <dbReference type="NCBI Taxonomy" id="414996"/>
    <lineage>
        <taxon>Bacteria</taxon>
        <taxon>Bacillati</taxon>
        <taxon>Actinomycetota</taxon>
        <taxon>Actinomycetes</taxon>
        <taxon>Actinopolysporales</taxon>
        <taxon>Actinopolysporaceae</taxon>
        <taxon>Actinopolyspora</taxon>
    </lineage>
</organism>
<dbReference type="KEGG" id="aey:CDG81_04310"/>
<reference evidence="2 3" key="1">
    <citation type="journal article" date="2014" name="PLoS ONE">
        <title>Identification and Characterization of a New Erythromycin Biosynthetic Gene Cluster in Actinopolyspora erythraea YIM90600, a Novel Erythronolide-Producing Halophilic Actinomycete Isolated from Salt Field.</title>
        <authorList>
            <person name="Chen D."/>
            <person name="Feng J."/>
            <person name="Huang L."/>
            <person name="Zhang Q."/>
            <person name="Wu J."/>
            <person name="Zhu X."/>
            <person name="Duan Y."/>
            <person name="Xu Z."/>
        </authorList>
    </citation>
    <scope>NUCLEOTIDE SEQUENCE [LARGE SCALE GENOMIC DNA]</scope>
    <source>
        <strain evidence="2 3">YIM90600</strain>
    </source>
</reference>
<evidence type="ECO:0000313" key="3">
    <source>
        <dbReference type="Proteomes" id="UP000029737"/>
    </source>
</evidence>